<dbReference type="PANTHER" id="PTHR33376:SF4">
    <property type="entry name" value="SIALIC ACID-BINDING PERIPLASMIC PROTEIN SIAP"/>
    <property type="match status" value="1"/>
</dbReference>
<dbReference type="Pfam" id="PF03480">
    <property type="entry name" value="DctP"/>
    <property type="match status" value="1"/>
</dbReference>
<dbReference type="InterPro" id="IPR038404">
    <property type="entry name" value="TRAP_DctP_sf"/>
</dbReference>
<comment type="caution">
    <text evidence="2">The sequence shown here is derived from an EMBL/GenBank/DDBJ whole genome shotgun (WGS) entry which is preliminary data.</text>
</comment>
<name>A0A939FWB4_9HYPH</name>
<evidence type="ECO:0000256" key="1">
    <source>
        <dbReference type="ARBA" id="ARBA00022729"/>
    </source>
</evidence>
<dbReference type="GO" id="GO:0055085">
    <property type="term" value="P:transmembrane transport"/>
    <property type="evidence" value="ECO:0007669"/>
    <property type="project" value="InterPro"/>
</dbReference>
<sequence>MILPSIASAQTAWDMPTPYPEGNFHEKNIATFVEEVNKDAGDAVKITVHPNQSLIKHADIKNAVRDGIVPIGELLASRLSNEDPIFGVDSVPFLATSDDQAWKLYQAQKPFMEKALKRQGLKLLFSVAWPPQGLYTKEPVTKMSELEGKSFRAYNKFTEELAKDAGMIPTQVEQADVPTAFSTGRVAVMMTSPSTGVDTKAWDYLSHYYLLNAWRPRNIVVVNEQAFESLPKTAQEVILKASAEAEKRGWKASEEETKRTTALLEKNGIKVEQPSADLKASFEKIGQTMTEAWKKSAGSDGEALLKAYDGGK</sequence>
<dbReference type="Proteomes" id="UP000664122">
    <property type="component" value="Unassembled WGS sequence"/>
</dbReference>
<protein>
    <submittedName>
        <fullName evidence="2">TRAP transporter substrate-binding protein</fullName>
    </submittedName>
</protein>
<accession>A0A939FWB4</accession>
<reference evidence="2" key="1">
    <citation type="submission" date="2021-03" db="EMBL/GenBank/DDBJ databases">
        <title>Whole genome sequence of Jiella sp. CQZ9-1.</title>
        <authorList>
            <person name="Tuo L."/>
        </authorList>
    </citation>
    <scope>NUCLEOTIDE SEQUENCE</scope>
    <source>
        <strain evidence="2">CQZ9-1</strain>
    </source>
</reference>
<proteinExistence type="predicted"/>
<keyword evidence="3" id="KW-1185">Reference proteome</keyword>
<dbReference type="AlphaFoldDB" id="A0A939FWB4"/>
<dbReference type="InterPro" id="IPR018389">
    <property type="entry name" value="DctP_fam"/>
</dbReference>
<evidence type="ECO:0000313" key="2">
    <source>
        <dbReference type="EMBL" id="MBO0661436.1"/>
    </source>
</evidence>
<keyword evidence="1" id="KW-0732">Signal</keyword>
<dbReference type="PANTHER" id="PTHR33376">
    <property type="match status" value="1"/>
</dbReference>
<evidence type="ECO:0000313" key="3">
    <source>
        <dbReference type="Proteomes" id="UP000664122"/>
    </source>
</evidence>
<dbReference type="EMBL" id="JAFMPP010000001">
    <property type="protein sequence ID" value="MBO0661436.1"/>
    <property type="molecule type" value="Genomic_DNA"/>
</dbReference>
<organism evidence="2 3">
    <name type="scientific">Jiella flava</name>
    <dbReference type="NCBI Taxonomy" id="2816857"/>
    <lineage>
        <taxon>Bacteria</taxon>
        <taxon>Pseudomonadati</taxon>
        <taxon>Pseudomonadota</taxon>
        <taxon>Alphaproteobacteria</taxon>
        <taxon>Hyphomicrobiales</taxon>
        <taxon>Aurantimonadaceae</taxon>
        <taxon>Jiella</taxon>
    </lineage>
</organism>
<gene>
    <name evidence="2" type="ORF">J1C48_02500</name>
</gene>
<dbReference type="Gene3D" id="3.40.190.170">
    <property type="entry name" value="Bacterial extracellular solute-binding protein, family 7"/>
    <property type="match status" value="1"/>
</dbReference>
<dbReference type="CDD" id="cd13602">
    <property type="entry name" value="PBP2_TRAP_BpDctp6_7"/>
    <property type="match status" value="1"/>
</dbReference>
<dbReference type="NCBIfam" id="NF037995">
    <property type="entry name" value="TRAP_S1"/>
    <property type="match status" value="1"/>
</dbReference>